<dbReference type="InterPro" id="IPR027417">
    <property type="entry name" value="P-loop_NTPase"/>
</dbReference>
<dbReference type="SUPFAM" id="SSF52540">
    <property type="entry name" value="P-loop containing nucleoside triphosphate hydrolases"/>
    <property type="match status" value="1"/>
</dbReference>
<dbReference type="RefSeq" id="WP_386053925.1">
    <property type="nucleotide sequence ID" value="NZ_JBHTKH010000012.1"/>
</dbReference>
<name>A0ABW3N2J9_9MICO</name>
<evidence type="ECO:0000256" key="10">
    <source>
        <dbReference type="SAM" id="SignalP"/>
    </source>
</evidence>
<evidence type="ECO:0000256" key="4">
    <source>
        <dbReference type="ARBA" id="ARBA00022692"/>
    </source>
</evidence>
<keyword evidence="8 9" id="KW-0472">Membrane</keyword>
<evidence type="ECO:0000256" key="2">
    <source>
        <dbReference type="ARBA" id="ARBA00022448"/>
    </source>
</evidence>
<dbReference type="PANTHER" id="PTHR45772:SF8">
    <property type="entry name" value="HIGH-AFFINITY BRANCHED-CHAIN AMINO ACID TRANSPORT ATP-BINDING PROTEIN"/>
    <property type="match status" value="1"/>
</dbReference>
<dbReference type="InterPro" id="IPR043428">
    <property type="entry name" value="LivM-like"/>
</dbReference>
<evidence type="ECO:0000256" key="8">
    <source>
        <dbReference type="ARBA" id="ARBA00023136"/>
    </source>
</evidence>
<proteinExistence type="predicted"/>
<evidence type="ECO:0000256" key="5">
    <source>
        <dbReference type="ARBA" id="ARBA00022741"/>
    </source>
</evidence>
<keyword evidence="7 9" id="KW-1133">Transmembrane helix</keyword>
<evidence type="ECO:0000256" key="7">
    <source>
        <dbReference type="ARBA" id="ARBA00022989"/>
    </source>
</evidence>
<protein>
    <submittedName>
        <fullName evidence="12">ATP-binding cassette domain-containing protein</fullName>
    </submittedName>
</protein>
<reference evidence="13" key="1">
    <citation type="journal article" date="2019" name="Int. J. Syst. Evol. Microbiol.">
        <title>The Global Catalogue of Microorganisms (GCM) 10K type strain sequencing project: providing services to taxonomists for standard genome sequencing and annotation.</title>
        <authorList>
            <consortium name="The Broad Institute Genomics Platform"/>
            <consortium name="The Broad Institute Genome Sequencing Center for Infectious Disease"/>
            <person name="Wu L."/>
            <person name="Ma J."/>
        </authorList>
    </citation>
    <scope>NUCLEOTIDE SEQUENCE [LARGE SCALE GENOMIC DNA]</scope>
    <source>
        <strain evidence="13">CCUG 57508</strain>
    </source>
</reference>
<dbReference type="CDD" id="cd03219">
    <property type="entry name" value="ABC_Mj1267_LivG_branched"/>
    <property type="match status" value="1"/>
</dbReference>
<feature type="chain" id="PRO_5047541186" evidence="10">
    <location>
        <begin position="29"/>
        <end position="599"/>
    </location>
</feature>
<dbReference type="InterPro" id="IPR001851">
    <property type="entry name" value="ABC_transp_permease"/>
</dbReference>
<dbReference type="SMART" id="SM00382">
    <property type="entry name" value="AAA"/>
    <property type="match status" value="1"/>
</dbReference>
<dbReference type="InterPro" id="IPR051120">
    <property type="entry name" value="ABC_AA/LPS_Transport"/>
</dbReference>
<feature type="transmembrane region" description="Helical" evidence="9">
    <location>
        <begin position="40"/>
        <end position="62"/>
    </location>
</feature>
<keyword evidence="3" id="KW-1003">Cell membrane</keyword>
<dbReference type="CDD" id="cd06581">
    <property type="entry name" value="TM_PBP1_LivM_like"/>
    <property type="match status" value="1"/>
</dbReference>
<dbReference type="InterPro" id="IPR003439">
    <property type="entry name" value="ABC_transporter-like_ATP-bd"/>
</dbReference>
<gene>
    <name evidence="12" type="ORF">ACFQ2V_16390</name>
</gene>
<dbReference type="EMBL" id="JBHTKH010000012">
    <property type="protein sequence ID" value="MFD1055894.1"/>
    <property type="molecule type" value="Genomic_DNA"/>
</dbReference>
<evidence type="ECO:0000256" key="3">
    <source>
        <dbReference type="ARBA" id="ARBA00022475"/>
    </source>
</evidence>
<keyword evidence="10" id="KW-0732">Signal</keyword>
<evidence type="ECO:0000259" key="11">
    <source>
        <dbReference type="PROSITE" id="PS50893"/>
    </source>
</evidence>
<organism evidence="12 13">
    <name type="scientific">Terrabacter terrigena</name>
    <dbReference type="NCBI Taxonomy" id="574718"/>
    <lineage>
        <taxon>Bacteria</taxon>
        <taxon>Bacillati</taxon>
        <taxon>Actinomycetota</taxon>
        <taxon>Actinomycetes</taxon>
        <taxon>Micrococcales</taxon>
        <taxon>Intrasporangiaceae</taxon>
        <taxon>Terrabacter</taxon>
    </lineage>
</organism>
<comment type="caution">
    <text evidence="12">The sequence shown here is derived from an EMBL/GenBank/DDBJ whole genome shotgun (WGS) entry which is preliminary data.</text>
</comment>
<dbReference type="InterPro" id="IPR003593">
    <property type="entry name" value="AAA+_ATPase"/>
</dbReference>
<evidence type="ECO:0000313" key="12">
    <source>
        <dbReference type="EMBL" id="MFD1055894.1"/>
    </source>
</evidence>
<dbReference type="Pfam" id="PF02653">
    <property type="entry name" value="BPD_transp_2"/>
    <property type="match status" value="1"/>
</dbReference>
<evidence type="ECO:0000256" key="9">
    <source>
        <dbReference type="SAM" id="Phobius"/>
    </source>
</evidence>
<feature type="transmembrane region" description="Helical" evidence="9">
    <location>
        <begin position="227"/>
        <end position="247"/>
    </location>
</feature>
<dbReference type="PANTHER" id="PTHR45772">
    <property type="entry name" value="CONSERVED COMPONENT OF ABC TRANSPORTER FOR NATURAL AMINO ACIDS-RELATED"/>
    <property type="match status" value="1"/>
</dbReference>
<dbReference type="GO" id="GO:0005524">
    <property type="term" value="F:ATP binding"/>
    <property type="evidence" value="ECO:0007669"/>
    <property type="project" value="UniProtKB-KW"/>
</dbReference>
<evidence type="ECO:0000256" key="6">
    <source>
        <dbReference type="ARBA" id="ARBA00022840"/>
    </source>
</evidence>
<keyword evidence="2" id="KW-0813">Transport</keyword>
<feature type="transmembrane region" description="Helical" evidence="9">
    <location>
        <begin position="93"/>
        <end position="115"/>
    </location>
</feature>
<keyword evidence="5" id="KW-0547">Nucleotide-binding</keyword>
<dbReference type="PROSITE" id="PS50893">
    <property type="entry name" value="ABC_TRANSPORTER_2"/>
    <property type="match status" value="1"/>
</dbReference>
<accession>A0ABW3N2J9</accession>
<feature type="transmembrane region" description="Helical" evidence="9">
    <location>
        <begin position="176"/>
        <end position="193"/>
    </location>
</feature>
<dbReference type="Proteomes" id="UP001597046">
    <property type="component" value="Unassembled WGS sequence"/>
</dbReference>
<feature type="signal peptide" evidence="10">
    <location>
        <begin position="1"/>
        <end position="28"/>
    </location>
</feature>
<dbReference type="Gene3D" id="3.40.50.300">
    <property type="entry name" value="P-loop containing nucleotide triphosphate hydrolases"/>
    <property type="match status" value="1"/>
</dbReference>
<feature type="transmembrane region" description="Helical" evidence="9">
    <location>
        <begin position="122"/>
        <end position="140"/>
    </location>
</feature>
<keyword evidence="13" id="KW-1185">Reference proteome</keyword>
<evidence type="ECO:0000313" key="13">
    <source>
        <dbReference type="Proteomes" id="UP001597046"/>
    </source>
</evidence>
<keyword evidence="6 12" id="KW-0067">ATP-binding</keyword>
<evidence type="ECO:0000256" key="1">
    <source>
        <dbReference type="ARBA" id="ARBA00004651"/>
    </source>
</evidence>
<comment type="subcellular location">
    <subcellularLocation>
        <location evidence="1">Cell membrane</location>
        <topology evidence="1">Multi-pass membrane protein</topology>
    </subcellularLocation>
</comment>
<feature type="domain" description="ABC transporter" evidence="11">
    <location>
        <begin position="360"/>
        <end position="591"/>
    </location>
</feature>
<dbReference type="Pfam" id="PF00005">
    <property type="entry name" value="ABC_tran"/>
    <property type="match status" value="1"/>
</dbReference>
<feature type="transmembrane region" description="Helical" evidence="9">
    <location>
        <begin position="303"/>
        <end position="328"/>
    </location>
</feature>
<keyword evidence="4 9" id="KW-0812">Transmembrane</keyword>
<sequence length="599" mass="63497">MNTILRLARSLPGRIGLTVLCIAASAAAAAGSNAFLAQQWALWVIFGQLAVSLTFVWGYGGIFSFGQGALFGIGSYAYGVSAINLSPSTGETYSSLIVAAAVAGLFALLLGYFIFYGNVGELYVGIITLAVTLVLLTFMSSTGSPEWHIGDALFGGYNGMSGIPALGSATAPLNPGLQLIVVVAIASVVVLLLDQLLRRPFGRSLIAVRDNELRSQLLGYDVRKVRLAAFVIGGVVAGLAGGEFAAWGQFTNPSVFSLPQAALVIIWVLVGGRRSLFGAFLGAVVIQEIQTVMGGQGGGLTPIVLGAIMILVVLLAPEGLMAAVWAALRRLGVNVGRRPTTPRRSAQDIAEHRPASAGELVAENASKTFGGVKAVRDVSAAFRPRTVTSLLGPNGAGKSTFFNLLVGRYPATAGRITLDGRDITKTPTYRRAQLGLGIKTQVPSVYNELTIRENIWLAAYAKKRSVEQAEGVTDHVLEDFGLTQRQETLVGDLAHGQRQWLEIAMVVAGHPEVVLLDEPTAGMTREETSRTAQLVLQLAEGATVVVVEHDMDFVRQLGSDVVMLHQGEVFRTGSIEELRKDEQVLDIYLGRATADAPAT</sequence>